<dbReference type="Proteomes" id="UP001432027">
    <property type="component" value="Unassembled WGS sequence"/>
</dbReference>
<dbReference type="PANTHER" id="PTHR24284">
    <property type="entry name" value="CYTOCHROME P450 FAMILY"/>
    <property type="match status" value="1"/>
</dbReference>
<dbReference type="PRINTS" id="PR00385">
    <property type="entry name" value="P450"/>
</dbReference>
<keyword evidence="3 4" id="KW-0349">Heme</keyword>
<accession>A0AAV5TR46</accession>
<dbReference type="CDD" id="cd20617">
    <property type="entry name" value="CYP1_2-like"/>
    <property type="match status" value="1"/>
</dbReference>
<dbReference type="Gene3D" id="1.10.630.10">
    <property type="entry name" value="Cytochrome P450"/>
    <property type="match status" value="1"/>
</dbReference>
<dbReference type="GO" id="GO:0005506">
    <property type="term" value="F:iron ion binding"/>
    <property type="evidence" value="ECO:0007669"/>
    <property type="project" value="InterPro"/>
</dbReference>
<dbReference type="InterPro" id="IPR001128">
    <property type="entry name" value="Cyt_P450"/>
</dbReference>
<dbReference type="InterPro" id="IPR002401">
    <property type="entry name" value="Cyt_P450_E_grp-I"/>
</dbReference>
<gene>
    <name evidence="6" type="ORF">PENTCL1PPCAC_19125</name>
</gene>
<comment type="caution">
    <text evidence="6">The sequence shown here is derived from an EMBL/GenBank/DDBJ whole genome shotgun (WGS) entry which is preliminary data.</text>
</comment>
<keyword evidence="7" id="KW-1185">Reference proteome</keyword>
<feature type="chain" id="PRO_5043932831" description="Cytochrome P450" evidence="5">
    <location>
        <begin position="16"/>
        <end position="523"/>
    </location>
</feature>
<evidence type="ECO:0000256" key="3">
    <source>
        <dbReference type="PIRSR" id="PIRSR602401-1"/>
    </source>
</evidence>
<evidence type="ECO:0008006" key="8">
    <source>
        <dbReference type="Google" id="ProtNLM"/>
    </source>
</evidence>
<keyword evidence="4" id="KW-0560">Oxidoreductase</keyword>
<evidence type="ECO:0000256" key="5">
    <source>
        <dbReference type="SAM" id="SignalP"/>
    </source>
</evidence>
<dbReference type="InterPro" id="IPR036396">
    <property type="entry name" value="Cyt_P450_sf"/>
</dbReference>
<keyword evidence="2 4" id="KW-0503">Monooxygenase</keyword>
<name>A0AAV5TR46_9BILA</name>
<evidence type="ECO:0000313" key="6">
    <source>
        <dbReference type="EMBL" id="GMS96950.1"/>
    </source>
</evidence>
<dbReference type="SUPFAM" id="SSF48264">
    <property type="entry name" value="Cytochrome P450"/>
    <property type="match status" value="1"/>
</dbReference>
<dbReference type="GO" id="GO:0004497">
    <property type="term" value="F:monooxygenase activity"/>
    <property type="evidence" value="ECO:0007669"/>
    <property type="project" value="UniProtKB-KW"/>
</dbReference>
<dbReference type="AlphaFoldDB" id="A0AAV5TR46"/>
<sequence>LFLLGLATLVAYGLSKYYSMVSKYPRGPFPWPVIGNMFQQDFARQYLTSYDFAPNFDGVFTLFAPVPIVFLTDYESIREAFVEKGDDFAGRPENIVMQEIFMYAPNSGVINSNGENWREQRRVALQILRDFGMGKNLMEEQASTSARNYCSRGVKMMAIAVYLSQSKFFTQRRFVLSSVREYLECLENIKDKEKVDLHWPIQLMVGNIINETLFGYRYKYDECEKLMNYVEDFQKWIGDLAKSPEIVVGFVAPSLLKLPFIGYHCLYKHRDNMRKICQYIVENVQQCLEEYKPDDEPSCFVHAYKQRMPNNAFLDDVNLISTCNDFFMAGQETTTTTLRWAVLYLALNQEAQEKLRREIHSVVGRDRLTRMSDKNKMIYAQATVLEVQRMANIVGGNLTHRTTRDTVVKGHKIPKDTFINGDIHYVMARDPNFVEPDRFNPDRFLNEDGTALRKDLADRVVAFSLGKRACAGEGLARVELFLGLTATIQNYRILPRVDEPIDMDPLPMNILQPRDQFIKIEKV</sequence>
<comment type="similarity">
    <text evidence="1 4">Belongs to the cytochrome P450 family.</text>
</comment>
<dbReference type="GO" id="GO:0016705">
    <property type="term" value="F:oxidoreductase activity, acting on paired donors, with incorporation or reduction of molecular oxygen"/>
    <property type="evidence" value="ECO:0007669"/>
    <property type="project" value="InterPro"/>
</dbReference>
<dbReference type="Pfam" id="PF00067">
    <property type="entry name" value="p450"/>
    <property type="match status" value="2"/>
</dbReference>
<dbReference type="InterPro" id="IPR017972">
    <property type="entry name" value="Cyt_P450_CS"/>
</dbReference>
<evidence type="ECO:0000313" key="7">
    <source>
        <dbReference type="Proteomes" id="UP001432027"/>
    </source>
</evidence>
<keyword evidence="3 4" id="KW-0408">Iron</keyword>
<feature type="signal peptide" evidence="5">
    <location>
        <begin position="1"/>
        <end position="15"/>
    </location>
</feature>
<dbReference type="PANTHER" id="PTHR24284:SF1">
    <property type="entry name" value="CYTOCHROME P450 FAMILY"/>
    <property type="match status" value="1"/>
</dbReference>
<dbReference type="PROSITE" id="PS00086">
    <property type="entry name" value="CYTOCHROME_P450"/>
    <property type="match status" value="1"/>
</dbReference>
<comment type="cofactor">
    <cofactor evidence="3">
        <name>heme</name>
        <dbReference type="ChEBI" id="CHEBI:30413"/>
    </cofactor>
</comment>
<keyword evidence="5" id="KW-0732">Signal</keyword>
<feature type="binding site" description="axial binding residue" evidence="3">
    <location>
        <position position="470"/>
    </location>
    <ligand>
        <name>heme</name>
        <dbReference type="ChEBI" id="CHEBI:30413"/>
    </ligand>
    <ligandPart>
        <name>Fe</name>
        <dbReference type="ChEBI" id="CHEBI:18248"/>
    </ligandPart>
</feature>
<proteinExistence type="inferred from homology"/>
<dbReference type="PRINTS" id="PR00463">
    <property type="entry name" value="EP450I"/>
</dbReference>
<dbReference type="GO" id="GO:0020037">
    <property type="term" value="F:heme binding"/>
    <property type="evidence" value="ECO:0007669"/>
    <property type="project" value="InterPro"/>
</dbReference>
<keyword evidence="3 4" id="KW-0479">Metal-binding</keyword>
<evidence type="ECO:0000256" key="1">
    <source>
        <dbReference type="ARBA" id="ARBA00010617"/>
    </source>
</evidence>
<reference evidence="6" key="1">
    <citation type="submission" date="2023-10" db="EMBL/GenBank/DDBJ databases">
        <title>Genome assembly of Pristionchus species.</title>
        <authorList>
            <person name="Yoshida K."/>
            <person name="Sommer R.J."/>
        </authorList>
    </citation>
    <scope>NUCLEOTIDE SEQUENCE</scope>
    <source>
        <strain evidence="6">RS0144</strain>
    </source>
</reference>
<feature type="non-terminal residue" evidence="6">
    <location>
        <position position="1"/>
    </location>
</feature>
<dbReference type="EMBL" id="BTSX01000004">
    <property type="protein sequence ID" value="GMS96950.1"/>
    <property type="molecule type" value="Genomic_DNA"/>
</dbReference>
<evidence type="ECO:0000256" key="4">
    <source>
        <dbReference type="RuleBase" id="RU000461"/>
    </source>
</evidence>
<evidence type="ECO:0000256" key="2">
    <source>
        <dbReference type="ARBA" id="ARBA00023033"/>
    </source>
</evidence>
<organism evidence="6 7">
    <name type="scientific">Pristionchus entomophagus</name>
    <dbReference type="NCBI Taxonomy" id="358040"/>
    <lineage>
        <taxon>Eukaryota</taxon>
        <taxon>Metazoa</taxon>
        <taxon>Ecdysozoa</taxon>
        <taxon>Nematoda</taxon>
        <taxon>Chromadorea</taxon>
        <taxon>Rhabditida</taxon>
        <taxon>Rhabditina</taxon>
        <taxon>Diplogasteromorpha</taxon>
        <taxon>Diplogasteroidea</taxon>
        <taxon>Neodiplogasteridae</taxon>
        <taxon>Pristionchus</taxon>
    </lineage>
</organism>
<protein>
    <recommendedName>
        <fullName evidence="8">Cytochrome P450</fullName>
    </recommendedName>
</protein>